<feature type="compositionally biased region" description="Basic and acidic residues" evidence="1">
    <location>
        <begin position="498"/>
        <end position="517"/>
    </location>
</feature>
<dbReference type="AlphaFoldDB" id="A0A7R8ZLQ1"/>
<feature type="compositionally biased region" description="Basic and acidic residues" evidence="1">
    <location>
        <begin position="706"/>
        <end position="715"/>
    </location>
</feature>
<proteinExistence type="predicted"/>
<gene>
    <name evidence="2" type="ORF">CTOB1V02_LOCUS7116</name>
</gene>
<sequence length="792" mass="87591">MASGGGDEPLNRAVRHKQFIRRVENTLDTCSSDDEISGFAEQKFLERYRKIQKLELLETKITALKKEKSACDTKVALIRLQALNLSKKANPASIASLEKELKTEQRALQESAKKGREALEGFEKRFSTLMKKMEMDIEKANVVKEKWSKIKAFCQDREIDVEEISRRAVATAEEKHSQKTALYPWKAKYAEKKDGISGFCRQTLFTCLSSTSLYRTKAHPFQALLESGDITIPEDFFEPTGQGFEGGGTVSQFRHRVTGGLDISDPDFQTLSQDDTWSIPSEDEEPKTNEPAAEETERTTPGKGCFREPFSPPPSFRKRQMKGVTSPCEGPSPEKRVCLPVGSGSSAPSPRRKISPFFDNPRAGSPTVSSLSSPATSPFRPPAPVHQREGSLRRSLQSPTVTTSKPMCQDGSGPQLSGAVAEGLQNTHETSVDISALEEPFEKDDQWNDGEGMKQIPRERNISSYERQQIPEKRNNSFYQHQQIPHESNNSPHRRQQTRVERKNSHFQREMSPERMMRNQHSLSPTAFHSRSGERGRVEASGSPRAPRAIRDNPSDVFCSPPPSPRGTFSSPSAPRSPAQRQGFSSVTASPRRMEGDQQTSGGRTTPRPPTRDISSSPPSPLFRSPLIPKDTTNMEEVDRVLMPPPLPASLVQQRAFRELTPVVAGSFVPDFLKGLEEDDPIATAVLAEDDMVAASGSLSFLFNKPENKTAKNNDGRTSPAPACNKENEVSQLENSPGGFGSFFFRGSPSTKNASNDGDGVSSRFSFKMPSFSLNDSGDSDGEHEGGFKPIF</sequence>
<feature type="compositionally biased region" description="Polar residues" evidence="1">
    <location>
        <begin position="424"/>
        <end position="433"/>
    </location>
</feature>
<feature type="compositionally biased region" description="Polar residues" evidence="1">
    <location>
        <begin position="519"/>
        <end position="529"/>
    </location>
</feature>
<organism evidence="2">
    <name type="scientific">Cyprideis torosa</name>
    <dbReference type="NCBI Taxonomy" id="163714"/>
    <lineage>
        <taxon>Eukaryota</taxon>
        <taxon>Metazoa</taxon>
        <taxon>Ecdysozoa</taxon>
        <taxon>Arthropoda</taxon>
        <taxon>Crustacea</taxon>
        <taxon>Oligostraca</taxon>
        <taxon>Ostracoda</taxon>
        <taxon>Podocopa</taxon>
        <taxon>Podocopida</taxon>
        <taxon>Cytherocopina</taxon>
        <taxon>Cytheroidea</taxon>
        <taxon>Cytherideidae</taxon>
        <taxon>Cyprideis</taxon>
    </lineage>
</organism>
<protein>
    <submittedName>
        <fullName evidence="2">Uncharacterized protein</fullName>
    </submittedName>
</protein>
<evidence type="ECO:0000313" key="2">
    <source>
        <dbReference type="EMBL" id="CAD7229243.1"/>
    </source>
</evidence>
<feature type="compositionally biased region" description="Low complexity" evidence="1">
    <location>
        <begin position="570"/>
        <end position="582"/>
    </location>
</feature>
<feature type="compositionally biased region" description="Polar residues" evidence="1">
    <location>
        <begin position="366"/>
        <end position="376"/>
    </location>
</feature>
<feature type="compositionally biased region" description="Basic and acidic residues" evidence="1">
    <location>
        <begin position="781"/>
        <end position="792"/>
    </location>
</feature>
<accession>A0A7R8ZLQ1</accession>
<feature type="region of interest" description="Disordered" evidence="1">
    <location>
        <begin position="772"/>
        <end position="792"/>
    </location>
</feature>
<feature type="compositionally biased region" description="Low complexity" evidence="1">
    <location>
        <begin position="600"/>
        <end position="629"/>
    </location>
</feature>
<feature type="region of interest" description="Disordered" evidence="1">
    <location>
        <begin position="706"/>
        <end position="744"/>
    </location>
</feature>
<reference evidence="2" key="1">
    <citation type="submission" date="2020-11" db="EMBL/GenBank/DDBJ databases">
        <authorList>
            <person name="Tran Van P."/>
        </authorList>
    </citation>
    <scope>NUCLEOTIDE SEQUENCE</scope>
</reference>
<name>A0A7R8ZLQ1_9CRUS</name>
<feature type="compositionally biased region" description="Polar residues" evidence="1">
    <location>
        <begin position="267"/>
        <end position="279"/>
    </location>
</feature>
<evidence type="ECO:0000256" key="1">
    <source>
        <dbReference type="SAM" id="MobiDB-lite"/>
    </source>
</evidence>
<feature type="compositionally biased region" description="Polar residues" evidence="1">
    <location>
        <begin position="476"/>
        <end position="491"/>
    </location>
</feature>
<dbReference type="EMBL" id="OB661954">
    <property type="protein sequence ID" value="CAD7229243.1"/>
    <property type="molecule type" value="Genomic_DNA"/>
</dbReference>
<feature type="compositionally biased region" description="Polar residues" evidence="1">
    <location>
        <begin position="394"/>
        <end position="406"/>
    </location>
</feature>
<feature type="region of interest" description="Disordered" evidence="1">
    <location>
        <begin position="261"/>
        <end position="632"/>
    </location>
</feature>